<comment type="caution">
    <text evidence="1">The sequence shown here is derived from an EMBL/GenBank/DDBJ whole genome shotgun (WGS) entry which is preliminary data.</text>
</comment>
<evidence type="ECO:0000313" key="1">
    <source>
        <dbReference type="EMBL" id="KAI4324103.1"/>
    </source>
</evidence>
<dbReference type="EMBL" id="CM039434">
    <property type="protein sequence ID" value="KAI4324103.1"/>
    <property type="molecule type" value="Genomic_DNA"/>
</dbReference>
<proteinExistence type="predicted"/>
<keyword evidence="2" id="KW-1185">Reference proteome</keyword>
<accession>A0ACB9MIW7</accession>
<protein>
    <submittedName>
        <fullName evidence="1">Uncharacterized protein</fullName>
    </submittedName>
</protein>
<sequence length="232" mass="26936">MFANDLILFAEASVEQFHEVEKCLKRFVEICSQRVGMEDERLHWLKAIDDSFSTLSAYRVLAEGMWNRREASWSRIWKWLGPEAGWVKLNSNGTSRDNPGRVGRGALLWDERGHWIAGTSRRLGITTTFTNEKWGLLDRFIVVLDERFRKVIVECDSLVLVQWINNNRIGSFLTSLLWLRILELLDRHWEVEVIHTMRKGNKSANWLANSRVGRDIGLETLDTPPMELVGIL</sequence>
<organism evidence="1 2">
    <name type="scientific">Bauhinia variegata</name>
    <name type="common">Purple orchid tree</name>
    <name type="synonym">Phanera variegata</name>
    <dbReference type="NCBI Taxonomy" id="167791"/>
    <lineage>
        <taxon>Eukaryota</taxon>
        <taxon>Viridiplantae</taxon>
        <taxon>Streptophyta</taxon>
        <taxon>Embryophyta</taxon>
        <taxon>Tracheophyta</taxon>
        <taxon>Spermatophyta</taxon>
        <taxon>Magnoliopsida</taxon>
        <taxon>eudicotyledons</taxon>
        <taxon>Gunneridae</taxon>
        <taxon>Pentapetalae</taxon>
        <taxon>rosids</taxon>
        <taxon>fabids</taxon>
        <taxon>Fabales</taxon>
        <taxon>Fabaceae</taxon>
        <taxon>Cercidoideae</taxon>
        <taxon>Cercideae</taxon>
        <taxon>Bauhiniinae</taxon>
        <taxon>Bauhinia</taxon>
    </lineage>
</organism>
<evidence type="ECO:0000313" key="2">
    <source>
        <dbReference type="Proteomes" id="UP000828941"/>
    </source>
</evidence>
<gene>
    <name evidence="1" type="ORF">L6164_023667</name>
</gene>
<name>A0ACB9MIW7_BAUVA</name>
<dbReference type="Proteomes" id="UP000828941">
    <property type="component" value="Chromosome 9"/>
</dbReference>
<reference evidence="1 2" key="1">
    <citation type="journal article" date="2022" name="DNA Res.">
        <title>Chromosomal-level genome assembly of the orchid tree Bauhinia variegata (Leguminosae; Cercidoideae) supports the allotetraploid origin hypothesis of Bauhinia.</title>
        <authorList>
            <person name="Zhong Y."/>
            <person name="Chen Y."/>
            <person name="Zheng D."/>
            <person name="Pang J."/>
            <person name="Liu Y."/>
            <person name="Luo S."/>
            <person name="Meng S."/>
            <person name="Qian L."/>
            <person name="Wei D."/>
            <person name="Dai S."/>
            <person name="Zhou R."/>
        </authorList>
    </citation>
    <scope>NUCLEOTIDE SEQUENCE [LARGE SCALE GENOMIC DNA]</scope>
    <source>
        <strain evidence="1">BV-YZ2020</strain>
    </source>
</reference>